<evidence type="ECO:0000313" key="2">
    <source>
        <dbReference type="Proteomes" id="UP001066276"/>
    </source>
</evidence>
<dbReference type="AlphaFoldDB" id="A0AAV7UPU8"/>
<organism evidence="1 2">
    <name type="scientific">Pleurodeles waltl</name>
    <name type="common">Iberian ribbed newt</name>
    <dbReference type="NCBI Taxonomy" id="8319"/>
    <lineage>
        <taxon>Eukaryota</taxon>
        <taxon>Metazoa</taxon>
        <taxon>Chordata</taxon>
        <taxon>Craniata</taxon>
        <taxon>Vertebrata</taxon>
        <taxon>Euteleostomi</taxon>
        <taxon>Amphibia</taxon>
        <taxon>Batrachia</taxon>
        <taxon>Caudata</taxon>
        <taxon>Salamandroidea</taxon>
        <taxon>Salamandridae</taxon>
        <taxon>Pleurodelinae</taxon>
        <taxon>Pleurodeles</taxon>
    </lineage>
</organism>
<protein>
    <submittedName>
        <fullName evidence="1">Uncharacterized protein</fullName>
    </submittedName>
</protein>
<comment type="caution">
    <text evidence="1">The sequence shown here is derived from an EMBL/GenBank/DDBJ whole genome shotgun (WGS) entry which is preliminary data.</text>
</comment>
<sequence>MTGPPGPFSMPVSPLCSCLLQQCRPFGPASPNPSLRWERTQVLRLSNGLSSVDLPHLSGPLPCRYQCVSLSARAPSPAGLMLYTGLPTGETASRRADNARWGPAVSVPRFWLAGAFSPKGPDL</sequence>
<reference evidence="1" key="1">
    <citation type="journal article" date="2022" name="bioRxiv">
        <title>Sequencing and chromosome-scale assembly of the giantPleurodeles waltlgenome.</title>
        <authorList>
            <person name="Brown T."/>
            <person name="Elewa A."/>
            <person name="Iarovenko S."/>
            <person name="Subramanian E."/>
            <person name="Araus A.J."/>
            <person name="Petzold A."/>
            <person name="Susuki M."/>
            <person name="Suzuki K.-i.T."/>
            <person name="Hayashi T."/>
            <person name="Toyoda A."/>
            <person name="Oliveira C."/>
            <person name="Osipova E."/>
            <person name="Leigh N.D."/>
            <person name="Simon A."/>
            <person name="Yun M.H."/>
        </authorList>
    </citation>
    <scope>NUCLEOTIDE SEQUENCE</scope>
    <source>
        <strain evidence="1">20211129_DDA</strain>
        <tissue evidence="1">Liver</tissue>
    </source>
</reference>
<proteinExistence type="predicted"/>
<dbReference type="EMBL" id="JANPWB010000005">
    <property type="protein sequence ID" value="KAJ1189743.1"/>
    <property type="molecule type" value="Genomic_DNA"/>
</dbReference>
<keyword evidence="2" id="KW-1185">Reference proteome</keyword>
<gene>
    <name evidence="1" type="ORF">NDU88_006485</name>
</gene>
<name>A0AAV7UPU8_PLEWA</name>
<dbReference type="Proteomes" id="UP001066276">
    <property type="component" value="Chromosome 3_1"/>
</dbReference>
<evidence type="ECO:0000313" key="1">
    <source>
        <dbReference type="EMBL" id="KAJ1189743.1"/>
    </source>
</evidence>
<accession>A0AAV7UPU8</accession>